<dbReference type="Pfam" id="PF01263">
    <property type="entry name" value="Aldose_epim"/>
    <property type="match status" value="1"/>
</dbReference>
<dbReference type="GO" id="GO:0030246">
    <property type="term" value="F:carbohydrate binding"/>
    <property type="evidence" value="ECO:0007669"/>
    <property type="project" value="UniProtKB-UniRule"/>
</dbReference>
<dbReference type="InterPro" id="IPR011013">
    <property type="entry name" value="Gal_mutarotase_sf_dom"/>
</dbReference>
<dbReference type="eggNOG" id="COG0676">
    <property type="taxonomic scope" value="Bacteria"/>
</dbReference>
<protein>
    <recommendedName>
        <fullName evidence="4">Putative glucose-6-phosphate 1-epimerase</fullName>
        <ecNumber evidence="4">5.1.3.15</ecNumber>
    </recommendedName>
</protein>
<dbReference type="STRING" id="1444770.AF72_06620"/>
<dbReference type="Proteomes" id="UP000020406">
    <property type="component" value="Unassembled WGS sequence"/>
</dbReference>
<dbReference type="PATRIC" id="fig|1444770.3.peg.1573"/>
<evidence type="ECO:0000256" key="3">
    <source>
        <dbReference type="ARBA" id="ARBA00023235"/>
    </source>
</evidence>
<dbReference type="PIRSF" id="PIRSF016020">
    <property type="entry name" value="PHexose_mutarotase"/>
    <property type="match status" value="1"/>
</dbReference>
<organism evidence="6 7">
    <name type="scientific">Xylella taiwanensis</name>
    <dbReference type="NCBI Taxonomy" id="1444770"/>
    <lineage>
        <taxon>Bacteria</taxon>
        <taxon>Pseudomonadati</taxon>
        <taxon>Pseudomonadota</taxon>
        <taxon>Gammaproteobacteria</taxon>
        <taxon>Lysobacterales</taxon>
        <taxon>Lysobacteraceae</taxon>
        <taxon>Xylella</taxon>
    </lineage>
</organism>
<dbReference type="AlphaFoldDB" id="Z9JK95"/>
<gene>
    <name evidence="6" type="ORF">AF72_06620</name>
</gene>
<evidence type="ECO:0000313" key="6">
    <source>
        <dbReference type="EMBL" id="EWS78172.1"/>
    </source>
</evidence>
<dbReference type="CDD" id="cd09020">
    <property type="entry name" value="D-hex-6-P-epi_like"/>
    <property type="match status" value="1"/>
</dbReference>
<dbReference type="InterPro" id="IPR014718">
    <property type="entry name" value="GH-type_carb-bd"/>
</dbReference>
<dbReference type="SUPFAM" id="SSF74650">
    <property type="entry name" value="Galactose mutarotase-like"/>
    <property type="match status" value="1"/>
</dbReference>
<evidence type="ECO:0000256" key="4">
    <source>
        <dbReference type="PIRNR" id="PIRNR016020"/>
    </source>
</evidence>
<name>Z9JK95_9GAMM</name>
<dbReference type="InterPro" id="IPR008183">
    <property type="entry name" value="Aldose_1/G6P_1-epimerase"/>
</dbReference>
<accession>Z9JK95</accession>
<dbReference type="EMBL" id="JDSQ01000009">
    <property type="protein sequence ID" value="EWS78172.1"/>
    <property type="molecule type" value="Genomic_DNA"/>
</dbReference>
<comment type="catalytic activity">
    <reaction evidence="1">
        <text>alpha-D-glucose 6-phosphate = beta-D-glucose 6-phosphate</text>
        <dbReference type="Rhea" id="RHEA:16249"/>
        <dbReference type="ChEBI" id="CHEBI:58225"/>
        <dbReference type="ChEBI" id="CHEBI:58247"/>
        <dbReference type="EC" id="5.1.3.15"/>
    </reaction>
</comment>
<evidence type="ECO:0000256" key="5">
    <source>
        <dbReference type="PIRSR" id="PIRSR016020-1"/>
    </source>
</evidence>
<evidence type="ECO:0000256" key="1">
    <source>
        <dbReference type="ARBA" id="ARBA00001096"/>
    </source>
</evidence>
<sequence length="288" mass="31986">MFDIPGMSTGDFHGFPALLIHTPFSRAVISVFGGQLLSFVPAGGEEVMWLSPLAQQPPTPIRGGIPVCWPYFGHQGQRDTMPAHGFVRTVPWQRVESCQETDGSLFLVLVPPPFKQVGLRLRMTLRIGRTLEQELATENLSQVPLSFTQALHNYFRVSNALEVTVQGLDGLEYLDKFEGYTQRHRQQGDWTLQDPRDPGRADRIYVEAGGHYVLVDPLFARRIVLTTQGSRSLVVWNPGQAGATHMIDVAEGWRDYVCLEPANAGPDVIELPPGARHVLRQTIAVAPL</sequence>
<evidence type="ECO:0000313" key="7">
    <source>
        <dbReference type="Proteomes" id="UP000020406"/>
    </source>
</evidence>
<dbReference type="OrthoDB" id="9772911at2"/>
<dbReference type="InterPro" id="IPR025532">
    <property type="entry name" value="G6P_1-epimerase"/>
</dbReference>
<dbReference type="GO" id="GO:0005975">
    <property type="term" value="P:carbohydrate metabolic process"/>
    <property type="evidence" value="ECO:0007669"/>
    <property type="project" value="InterPro"/>
</dbReference>
<feature type="active site" evidence="5">
    <location>
        <position position="260"/>
    </location>
</feature>
<comment type="similarity">
    <text evidence="2 4">Belongs to the glucose-6-phosphate 1-epimerase family.</text>
</comment>
<reference evidence="6 7" key="1">
    <citation type="journal article" date="2014" name="Genome Announc.">
        <title>Draft Genome Sequence of Xylella fastidiosa Pear Leaf Scorch Strain in Taiwan.</title>
        <authorList>
            <person name="Su C.C."/>
            <person name="Deng W.L."/>
            <person name="Jan F.J."/>
            <person name="Chang C.J."/>
            <person name="Huang H."/>
            <person name="Chen J."/>
        </authorList>
    </citation>
    <scope>NUCLEOTIDE SEQUENCE [LARGE SCALE GENOMIC DNA]</scope>
    <source>
        <strain evidence="6 7">PLS229</strain>
    </source>
</reference>
<comment type="caution">
    <text evidence="6">The sequence shown here is derived from an EMBL/GenBank/DDBJ whole genome shotgun (WGS) entry which is preliminary data.</text>
</comment>
<dbReference type="KEGG" id="xtw:AB672_07505"/>
<feature type="active site" evidence="5">
    <location>
        <position position="152"/>
    </location>
</feature>
<dbReference type="EC" id="5.1.3.15" evidence="4"/>
<dbReference type="GO" id="GO:0047938">
    <property type="term" value="F:glucose-6-phosphate 1-epimerase activity"/>
    <property type="evidence" value="ECO:0007669"/>
    <property type="project" value="UniProtKB-UniRule"/>
</dbReference>
<dbReference type="Gene3D" id="2.70.98.10">
    <property type="match status" value="1"/>
</dbReference>
<dbReference type="PANTHER" id="PTHR11122:SF13">
    <property type="entry name" value="GLUCOSE-6-PHOSPHATE 1-EPIMERASE"/>
    <property type="match status" value="1"/>
</dbReference>
<proteinExistence type="inferred from homology"/>
<keyword evidence="3 4" id="KW-0413">Isomerase</keyword>
<dbReference type="PANTHER" id="PTHR11122">
    <property type="entry name" value="APOSPORY-ASSOCIATED PROTEIN C-RELATED"/>
    <property type="match status" value="1"/>
</dbReference>
<evidence type="ECO:0000256" key="2">
    <source>
        <dbReference type="ARBA" id="ARBA00005866"/>
    </source>
</evidence>